<dbReference type="Gene3D" id="3.40.605.10">
    <property type="entry name" value="Aldehyde Dehydrogenase, Chain A, domain 1"/>
    <property type="match status" value="1"/>
</dbReference>
<evidence type="ECO:0000256" key="2">
    <source>
        <dbReference type="ARBA" id="ARBA00023002"/>
    </source>
</evidence>
<dbReference type="PANTHER" id="PTHR42986">
    <property type="entry name" value="BENZALDEHYDE DEHYDROGENASE YFMT"/>
    <property type="match status" value="1"/>
</dbReference>
<dbReference type="InterPro" id="IPR015590">
    <property type="entry name" value="Aldehyde_DH_dom"/>
</dbReference>
<evidence type="ECO:0000256" key="1">
    <source>
        <dbReference type="ARBA" id="ARBA00009986"/>
    </source>
</evidence>
<dbReference type="SUPFAM" id="SSF53720">
    <property type="entry name" value="ALDH-like"/>
    <property type="match status" value="1"/>
</dbReference>
<dbReference type="Proteomes" id="UP000042997">
    <property type="component" value="Unassembled WGS sequence"/>
</dbReference>
<sequence length="486" mass="50203">MALLDESIWQGKIFTGDWTPGGGGEIKVVEPATGATLGSAGLADEGDLERAVDRAVAAQRDWAARPHTERAAVMRRAGVLWQQHADEIERWIMRESGSLRPKAQLETHVAAQECYEGAALPSHALGEILPSEAPRLSMSKRVPVGVVGVIAPFNFPLILAIRSVAPALALGNAVILKPDPRTAVCGGVALARIFEQAGLPAGVLSVLPAGADVGAALVDDPRVPVISFTGSTPAGRAVGAAASRNLKKVHLELGGNSAIVVLDDADLAATVSAGAAGSFLHQGQVCMTTGRHIVHESVYDEYVAQLAAKAEALPVGDPVTEQVALGPIIDQGQLEKIHALVTASVDAGARLVAGGTYEGLFYRPTVLADVPAGAPAYAQEVFGPVAPVVKFSTLDEAVALATDTDYGLSLGIFTRDVGKGLALADRIPTGIAHINDQTVGDEANIPFGGLGASGNGARFGGAANSIEAFTESRWITVSRDVPAYPF</sequence>
<accession>A0A098BXI5</accession>
<reference evidence="6 7" key="1">
    <citation type="journal article" date="2014" name="Genome Announc.">
        <title>Draft Genome Sequence of Propane- and Butane-Oxidizing Actinobacterium Rhodococcus ruber IEGM 231.</title>
        <authorList>
            <person name="Ivshina I.B."/>
            <person name="Kuyukina M.S."/>
            <person name="Krivoruchko A.V."/>
            <person name="Barbe V."/>
            <person name="Fischer C."/>
        </authorList>
    </citation>
    <scope>NUCLEOTIDE SEQUENCE [LARGE SCALE GENOMIC DNA]</scope>
</reference>
<dbReference type="eggNOG" id="COG1012">
    <property type="taxonomic scope" value="Bacteria"/>
</dbReference>
<dbReference type="EMBL" id="CCSD01000111">
    <property type="protein sequence ID" value="CDZ92436.1"/>
    <property type="molecule type" value="Genomic_DNA"/>
</dbReference>
<comment type="similarity">
    <text evidence="1 4">Belongs to the aldehyde dehydrogenase family.</text>
</comment>
<keyword evidence="3" id="KW-0520">NAD</keyword>
<dbReference type="EC" id="1.2.1.28" evidence="6"/>
<proteinExistence type="inferred from homology"/>
<evidence type="ECO:0000259" key="5">
    <source>
        <dbReference type="Pfam" id="PF00171"/>
    </source>
</evidence>
<dbReference type="InterPro" id="IPR016163">
    <property type="entry name" value="Ald_DH_C"/>
</dbReference>
<keyword evidence="2 4" id="KW-0560">Oxidoreductase</keyword>
<protein>
    <submittedName>
        <fullName evidence="6">Benzaldehyde dehydrogenase (NAD(+))</fullName>
        <ecNumber evidence="6">1.2.1.28</ecNumber>
    </submittedName>
</protein>
<dbReference type="OrthoDB" id="6882680at2"/>
<dbReference type="Pfam" id="PF00171">
    <property type="entry name" value="Aldedh"/>
    <property type="match status" value="1"/>
</dbReference>
<dbReference type="RefSeq" id="WP_010592361.1">
    <property type="nucleotide sequence ID" value="NZ_CP024315.1"/>
</dbReference>
<dbReference type="InterPro" id="IPR016161">
    <property type="entry name" value="Ald_DH/histidinol_DH"/>
</dbReference>
<dbReference type="AlphaFoldDB" id="A0A098BXI5"/>
<organism evidence="6 7">
    <name type="scientific">Rhodococcus ruber</name>
    <dbReference type="NCBI Taxonomy" id="1830"/>
    <lineage>
        <taxon>Bacteria</taxon>
        <taxon>Bacillati</taxon>
        <taxon>Actinomycetota</taxon>
        <taxon>Actinomycetes</taxon>
        <taxon>Mycobacteriales</taxon>
        <taxon>Nocardiaceae</taxon>
        <taxon>Rhodococcus</taxon>
    </lineage>
</organism>
<evidence type="ECO:0000313" key="7">
    <source>
        <dbReference type="Proteomes" id="UP000042997"/>
    </source>
</evidence>
<dbReference type="Gene3D" id="3.40.309.10">
    <property type="entry name" value="Aldehyde Dehydrogenase, Chain A, domain 2"/>
    <property type="match status" value="1"/>
</dbReference>
<dbReference type="InterPro" id="IPR029510">
    <property type="entry name" value="Ald_DH_CS_GLU"/>
</dbReference>
<evidence type="ECO:0000256" key="3">
    <source>
        <dbReference type="ARBA" id="ARBA00023027"/>
    </source>
</evidence>
<dbReference type="PROSITE" id="PS00687">
    <property type="entry name" value="ALDEHYDE_DEHYDR_GLU"/>
    <property type="match status" value="1"/>
</dbReference>
<evidence type="ECO:0000256" key="4">
    <source>
        <dbReference type="RuleBase" id="RU003345"/>
    </source>
</evidence>
<evidence type="ECO:0000313" key="6">
    <source>
        <dbReference type="EMBL" id="CDZ92436.1"/>
    </source>
</evidence>
<dbReference type="GO" id="GO:0018479">
    <property type="term" value="F:benzaldehyde dehydrogenase (NAD+) activity"/>
    <property type="evidence" value="ECO:0007669"/>
    <property type="project" value="UniProtKB-EC"/>
</dbReference>
<dbReference type="CDD" id="cd07152">
    <property type="entry name" value="ALDH_BenzADH"/>
    <property type="match status" value="1"/>
</dbReference>
<gene>
    <name evidence="6" type="primary">xylC</name>
    <name evidence="6" type="ORF">RHRU231_950086</name>
</gene>
<name>A0A098BXI5_9NOCA</name>
<dbReference type="InterPro" id="IPR016162">
    <property type="entry name" value="Ald_DH_N"/>
</dbReference>
<dbReference type="PANTHER" id="PTHR42986:SF1">
    <property type="entry name" value="BENZALDEHYDE DEHYDROGENASE YFMT"/>
    <property type="match status" value="1"/>
</dbReference>
<feature type="domain" description="Aldehyde dehydrogenase" evidence="5">
    <location>
        <begin position="18"/>
        <end position="475"/>
    </location>
</feature>
<dbReference type="KEGG" id="rrz:CS378_23895"/>